<dbReference type="STRING" id="946122.A0A0C2WJT9"/>
<dbReference type="EMBL" id="KN818422">
    <property type="protein sequence ID" value="KIL56423.1"/>
    <property type="molecule type" value="Genomic_DNA"/>
</dbReference>
<dbReference type="Pfam" id="PF07714">
    <property type="entry name" value="PK_Tyr_Ser-Thr"/>
    <property type="match status" value="1"/>
</dbReference>
<dbReference type="Gene3D" id="1.10.510.10">
    <property type="entry name" value="Transferase(Phosphotransferase) domain 1"/>
    <property type="match status" value="1"/>
</dbReference>
<dbReference type="InterPro" id="IPR029035">
    <property type="entry name" value="DHS-like_NAD/FAD-binding_dom"/>
</dbReference>
<keyword evidence="11" id="KW-1185">Reference proteome</keyword>
<keyword evidence="4" id="KW-0520">NAD</keyword>
<keyword evidence="5" id="KW-0496">Mitochondrion</keyword>
<dbReference type="Gene3D" id="3.40.50.1220">
    <property type="entry name" value="TPP-binding domain"/>
    <property type="match status" value="1"/>
</dbReference>
<comment type="similarity">
    <text evidence="2">Belongs to the sirtuin family. Class I subfamily.</text>
</comment>
<dbReference type="InterPro" id="IPR026591">
    <property type="entry name" value="Sirtuin_cat_small_dom_sf"/>
</dbReference>
<evidence type="ECO:0000256" key="7">
    <source>
        <dbReference type="SAM" id="MobiDB-lite"/>
    </source>
</evidence>
<evidence type="ECO:0000256" key="4">
    <source>
        <dbReference type="ARBA" id="ARBA00023027"/>
    </source>
</evidence>
<dbReference type="InterPro" id="IPR011009">
    <property type="entry name" value="Kinase-like_dom_sf"/>
</dbReference>
<dbReference type="SMART" id="SM00220">
    <property type="entry name" value="S_TKc"/>
    <property type="match status" value="1"/>
</dbReference>
<dbReference type="InterPro" id="IPR026590">
    <property type="entry name" value="Ssirtuin_cat_dom"/>
</dbReference>
<dbReference type="GO" id="GO:0005739">
    <property type="term" value="C:mitochondrion"/>
    <property type="evidence" value="ECO:0007669"/>
    <property type="project" value="UniProtKB-SubCell"/>
</dbReference>
<dbReference type="InterPro" id="IPR051681">
    <property type="entry name" value="Ser/Thr_Kinases-Pseudokinases"/>
</dbReference>
<evidence type="ECO:0000259" key="9">
    <source>
        <dbReference type="PROSITE" id="PS50305"/>
    </source>
</evidence>
<dbReference type="PROSITE" id="PS00108">
    <property type="entry name" value="PROTEIN_KINASE_ST"/>
    <property type="match status" value="1"/>
</dbReference>
<reference evidence="10 11" key="1">
    <citation type="submission" date="2014-04" db="EMBL/GenBank/DDBJ databases">
        <title>Evolutionary Origins and Diversification of the Mycorrhizal Mutualists.</title>
        <authorList>
            <consortium name="DOE Joint Genome Institute"/>
            <consortium name="Mycorrhizal Genomics Consortium"/>
            <person name="Kohler A."/>
            <person name="Kuo A."/>
            <person name="Nagy L.G."/>
            <person name="Floudas D."/>
            <person name="Copeland A."/>
            <person name="Barry K.W."/>
            <person name="Cichocki N."/>
            <person name="Veneault-Fourrey C."/>
            <person name="LaButti K."/>
            <person name="Lindquist E.A."/>
            <person name="Lipzen A."/>
            <person name="Lundell T."/>
            <person name="Morin E."/>
            <person name="Murat C."/>
            <person name="Riley R."/>
            <person name="Ohm R."/>
            <person name="Sun H."/>
            <person name="Tunlid A."/>
            <person name="Henrissat B."/>
            <person name="Grigoriev I.V."/>
            <person name="Hibbett D.S."/>
            <person name="Martin F."/>
        </authorList>
    </citation>
    <scope>NUCLEOTIDE SEQUENCE [LARGE SCALE GENOMIC DNA]</scope>
    <source>
        <strain evidence="10 11">Koide BX008</strain>
    </source>
</reference>
<evidence type="ECO:0000256" key="2">
    <source>
        <dbReference type="ARBA" id="ARBA00006924"/>
    </source>
</evidence>
<feature type="domain" description="Protein kinase" evidence="8">
    <location>
        <begin position="35"/>
        <end position="309"/>
    </location>
</feature>
<dbReference type="SUPFAM" id="SSF56112">
    <property type="entry name" value="Protein kinase-like (PK-like)"/>
    <property type="match status" value="1"/>
</dbReference>
<feature type="region of interest" description="Disordered" evidence="7">
    <location>
        <begin position="1"/>
        <end position="21"/>
    </location>
</feature>
<dbReference type="Gene3D" id="3.30.1600.10">
    <property type="entry name" value="SIR2/SIRT2 'Small Domain"/>
    <property type="match status" value="1"/>
</dbReference>
<dbReference type="Proteomes" id="UP000054549">
    <property type="component" value="Unassembled WGS sequence"/>
</dbReference>
<gene>
    <name evidence="10" type="ORF">M378DRAFT_172726</name>
</gene>
<dbReference type="InterPro" id="IPR008271">
    <property type="entry name" value="Ser/Thr_kinase_AS"/>
</dbReference>
<evidence type="ECO:0000259" key="8">
    <source>
        <dbReference type="PROSITE" id="PS50011"/>
    </source>
</evidence>
<sequence length="622" mass="68812">MSLFPLTTQLSNLSHSPTLPSSADPSDVVDLSGQIVCSEFIAAGGSGHIYKGRWTAGLTTIGLPTIAVKVISLPPLRDETKKNKRYKRIQRELELWSKVNHQNTLPLLGIACINDDTNIPAFICPWMENGNAKEFCSRNPSFPPSLILYDIVNGLQYLHTFEPEIVHGDIKAANVLINDRREACLCDFGLSRFATDNTLWKTTATQATGTLRWMAPELLEGDVCTPTRASDMYAYAMTCYEILSGKIPFESVLNDAAVLLKVIRGQRPERINPCDHDEIWDIIIRCWAQEPENRPSAAEVLESFLHNLTIEAADPHAPELLRKAIKTSISPPLVDVFLTRSGPKLNDYTSFGAVLKQAKNIVVLAGSGLSAASGLPTFYDTQDGRWGYYSLMSIGSPRAFHENPSQFWKICHYYREAARHAIPSSAHKAIALLCSSEDELRRVAPSASKFCLVTRNIDNLSNRALPPSASMSSLAIEMCGNIFTVNCTNCNLTEWNFDSPICDGLAGTEADIEDGKFDQEIDIKELPTCSRCSGLLRPGVTWLDRHVDLQVRSIILRQCDLVLIVGMAPFFMSTFLEQDGRNNRKVAVFNIKPPSGIEADFVFLGPCQETLIKALDLEGRVG</sequence>
<dbReference type="PROSITE" id="PS50305">
    <property type="entry name" value="SIRTUIN"/>
    <property type="match status" value="1"/>
</dbReference>
<dbReference type="OrthoDB" id="4062651at2759"/>
<dbReference type="GO" id="GO:0005524">
    <property type="term" value="F:ATP binding"/>
    <property type="evidence" value="ECO:0007669"/>
    <property type="project" value="InterPro"/>
</dbReference>
<evidence type="ECO:0000256" key="1">
    <source>
        <dbReference type="ARBA" id="ARBA00004173"/>
    </source>
</evidence>
<evidence type="ECO:0008006" key="12">
    <source>
        <dbReference type="Google" id="ProtNLM"/>
    </source>
</evidence>
<dbReference type="AlphaFoldDB" id="A0A0C2WJT9"/>
<proteinExistence type="inferred from homology"/>
<evidence type="ECO:0000313" key="11">
    <source>
        <dbReference type="Proteomes" id="UP000054549"/>
    </source>
</evidence>
<feature type="domain" description="Deacetylase sirtuin-type" evidence="9">
    <location>
        <begin position="343"/>
        <end position="622"/>
    </location>
</feature>
<dbReference type="GO" id="GO:0004674">
    <property type="term" value="F:protein serine/threonine kinase activity"/>
    <property type="evidence" value="ECO:0007669"/>
    <property type="project" value="TreeGrafter"/>
</dbReference>
<dbReference type="InterPro" id="IPR001245">
    <property type="entry name" value="Ser-Thr/Tyr_kinase_cat_dom"/>
</dbReference>
<keyword evidence="3" id="KW-0808">Transferase</keyword>
<accession>A0A0C2WJT9</accession>
<evidence type="ECO:0000313" key="10">
    <source>
        <dbReference type="EMBL" id="KIL56423.1"/>
    </source>
</evidence>
<dbReference type="GO" id="GO:0070403">
    <property type="term" value="F:NAD+ binding"/>
    <property type="evidence" value="ECO:0007669"/>
    <property type="project" value="InterPro"/>
</dbReference>
<comment type="caution">
    <text evidence="6">Lacks conserved residue(s) required for the propagation of feature annotation.</text>
</comment>
<dbReference type="PANTHER" id="PTHR44329">
    <property type="entry name" value="SERINE/THREONINE-PROTEIN KINASE TNNI3K-RELATED"/>
    <property type="match status" value="1"/>
</dbReference>
<evidence type="ECO:0000256" key="5">
    <source>
        <dbReference type="ARBA" id="ARBA00023128"/>
    </source>
</evidence>
<dbReference type="InParanoid" id="A0A0C2WJT9"/>
<dbReference type="Pfam" id="PF02146">
    <property type="entry name" value="SIR2"/>
    <property type="match status" value="1"/>
</dbReference>
<dbReference type="HOGENOM" id="CLU_439381_0_0_1"/>
<organism evidence="10 11">
    <name type="scientific">Amanita muscaria (strain Koide BX008)</name>
    <dbReference type="NCBI Taxonomy" id="946122"/>
    <lineage>
        <taxon>Eukaryota</taxon>
        <taxon>Fungi</taxon>
        <taxon>Dikarya</taxon>
        <taxon>Basidiomycota</taxon>
        <taxon>Agaricomycotina</taxon>
        <taxon>Agaricomycetes</taxon>
        <taxon>Agaricomycetidae</taxon>
        <taxon>Agaricales</taxon>
        <taxon>Pluteineae</taxon>
        <taxon>Amanitaceae</taxon>
        <taxon>Amanita</taxon>
    </lineage>
</organism>
<dbReference type="SUPFAM" id="SSF52467">
    <property type="entry name" value="DHS-like NAD/FAD-binding domain"/>
    <property type="match status" value="1"/>
</dbReference>
<evidence type="ECO:0000256" key="6">
    <source>
        <dbReference type="PROSITE-ProRule" id="PRU00236"/>
    </source>
</evidence>
<evidence type="ECO:0000256" key="3">
    <source>
        <dbReference type="ARBA" id="ARBA00022679"/>
    </source>
</evidence>
<comment type="subcellular location">
    <subcellularLocation>
        <location evidence="1">Mitochondrion</location>
    </subcellularLocation>
</comment>
<dbReference type="InterPro" id="IPR003000">
    <property type="entry name" value="Sirtuin"/>
</dbReference>
<dbReference type="InterPro" id="IPR000719">
    <property type="entry name" value="Prot_kinase_dom"/>
</dbReference>
<dbReference type="PROSITE" id="PS50011">
    <property type="entry name" value="PROTEIN_KINASE_DOM"/>
    <property type="match status" value="1"/>
</dbReference>
<protein>
    <recommendedName>
        <fullName evidence="12">Protein kinase domain-containing protein</fullName>
    </recommendedName>
</protein>
<name>A0A0C2WJT9_AMAMK</name>